<organism evidence="1 2">
    <name type="scientific">Roseicyclus elongatus DSM 19469</name>
    <dbReference type="NCBI Taxonomy" id="1294273"/>
    <lineage>
        <taxon>Bacteria</taxon>
        <taxon>Pseudomonadati</taxon>
        <taxon>Pseudomonadota</taxon>
        <taxon>Alphaproteobacteria</taxon>
        <taxon>Rhodobacterales</taxon>
        <taxon>Roseobacteraceae</taxon>
        <taxon>Roseicyclus</taxon>
    </lineage>
</organism>
<dbReference type="InterPro" id="IPR050155">
    <property type="entry name" value="HAD-like_hydrolase_sf"/>
</dbReference>
<dbReference type="eggNOG" id="COG0546">
    <property type="taxonomic scope" value="Bacteria"/>
</dbReference>
<dbReference type="STRING" id="1294273.roselon_01591"/>
<dbReference type="AlphaFoldDB" id="W8RSA3"/>
<dbReference type="EMBL" id="CP004372">
    <property type="protein sequence ID" value="AHM03973.1"/>
    <property type="molecule type" value="Genomic_DNA"/>
</dbReference>
<evidence type="ECO:0000313" key="1">
    <source>
        <dbReference type="EMBL" id="AHM03973.1"/>
    </source>
</evidence>
<reference evidence="1 2" key="1">
    <citation type="submission" date="2013-03" db="EMBL/GenBank/DDBJ databases">
        <authorList>
            <person name="Fiebig A."/>
            <person name="Goeker M."/>
            <person name="Klenk H.-P.P."/>
        </authorList>
    </citation>
    <scope>NUCLEOTIDE SEQUENCE [LARGE SCALE GENOMIC DNA]</scope>
    <source>
        <strain evidence="2">DSM 19469</strain>
    </source>
</reference>
<dbReference type="SFLD" id="SFLDS00003">
    <property type="entry name" value="Haloacid_Dehalogenase"/>
    <property type="match status" value="1"/>
</dbReference>
<dbReference type="HOGENOM" id="CLU_045011_19_2_5"/>
<protein>
    <submittedName>
        <fullName evidence="1">Protein Similar to phosphoglycolate phosphatase</fullName>
    </submittedName>
</protein>
<dbReference type="SFLD" id="SFLDG01135">
    <property type="entry name" value="C1.5.6:_HAD__Beta-PGM__Phospha"/>
    <property type="match status" value="1"/>
</dbReference>
<dbReference type="SFLD" id="SFLDG01129">
    <property type="entry name" value="C1.5:_HAD__Beta-PGM__Phosphata"/>
    <property type="match status" value="1"/>
</dbReference>
<dbReference type="Gene3D" id="1.10.150.240">
    <property type="entry name" value="Putative phosphatase, domain 2"/>
    <property type="match status" value="1"/>
</dbReference>
<dbReference type="OrthoDB" id="9793014at2"/>
<dbReference type="KEGG" id="red:roselon_01591"/>
<accession>W8RSA3</accession>
<dbReference type="InterPro" id="IPR036412">
    <property type="entry name" value="HAD-like_sf"/>
</dbReference>
<sequence>MTDLRLVIFDVDGTLVDSQAHILAAMAQAFAANGLSTPPRAEILQIVGLSLPVAMARLAPDRPDLTAPLVEAYKGAFAALRVADDDAALSPLFPGARDQLTGLAAQDFTLLGVATGKSRRGLTHLFEMHDIAPLFHTVQVADDHPSKPHPAMIAACLLETGVAADHAVILGDTTYDIQMGRAAGIHALGVAWGYHRPEALMAAGACAVLDRFDDLPGALEKVFQRP</sequence>
<dbReference type="Pfam" id="PF13419">
    <property type="entry name" value="HAD_2"/>
    <property type="match status" value="1"/>
</dbReference>
<dbReference type="NCBIfam" id="TIGR01549">
    <property type="entry name" value="HAD-SF-IA-v1"/>
    <property type="match status" value="1"/>
</dbReference>
<dbReference type="InterPro" id="IPR023214">
    <property type="entry name" value="HAD_sf"/>
</dbReference>
<dbReference type="PANTHER" id="PTHR43434">
    <property type="entry name" value="PHOSPHOGLYCOLATE PHOSPHATASE"/>
    <property type="match status" value="1"/>
</dbReference>
<dbReference type="SUPFAM" id="SSF56784">
    <property type="entry name" value="HAD-like"/>
    <property type="match status" value="1"/>
</dbReference>
<dbReference type="GO" id="GO:0008967">
    <property type="term" value="F:phosphoglycolate phosphatase activity"/>
    <property type="evidence" value="ECO:0007669"/>
    <property type="project" value="TreeGrafter"/>
</dbReference>
<proteinExistence type="predicted"/>
<evidence type="ECO:0000313" key="2">
    <source>
        <dbReference type="Proteomes" id="UP000019593"/>
    </source>
</evidence>
<dbReference type="Gene3D" id="3.40.50.1000">
    <property type="entry name" value="HAD superfamily/HAD-like"/>
    <property type="match status" value="1"/>
</dbReference>
<dbReference type="RefSeq" id="WP_025311798.1">
    <property type="nucleotide sequence ID" value="NZ_CP004372.1"/>
</dbReference>
<dbReference type="PATRIC" id="fig|1294273.3.peg.1566"/>
<gene>
    <name evidence="1" type="ORF">roselon_01591</name>
</gene>
<dbReference type="GO" id="GO:0006281">
    <property type="term" value="P:DNA repair"/>
    <property type="evidence" value="ECO:0007669"/>
    <property type="project" value="TreeGrafter"/>
</dbReference>
<dbReference type="InterPro" id="IPR041492">
    <property type="entry name" value="HAD_2"/>
</dbReference>
<dbReference type="PANTHER" id="PTHR43434:SF24">
    <property type="entry name" value="HYDROLASE-RELATED"/>
    <property type="match status" value="1"/>
</dbReference>
<name>W8RSA3_9RHOB</name>
<dbReference type="InterPro" id="IPR006439">
    <property type="entry name" value="HAD-SF_hydro_IA"/>
</dbReference>
<keyword evidence="2" id="KW-1185">Reference proteome</keyword>
<dbReference type="GO" id="GO:0005829">
    <property type="term" value="C:cytosol"/>
    <property type="evidence" value="ECO:0007669"/>
    <property type="project" value="TreeGrafter"/>
</dbReference>
<dbReference type="InterPro" id="IPR023198">
    <property type="entry name" value="PGP-like_dom2"/>
</dbReference>
<dbReference type="Proteomes" id="UP000019593">
    <property type="component" value="Chromosome"/>
</dbReference>